<sequence length="109" mass="12139">TGTCAQSPTWVLPPFQAAYERRFPTCPLIPMFVDSDTVNEFKSEDGAIHVIERRCKLDIDAPRLLKKELIMFILSRKTLSILGSALCTLRPIMKRFPIGSSLTSTAATP</sequence>
<evidence type="ECO:0000259" key="1">
    <source>
        <dbReference type="Pfam" id="PF04707"/>
    </source>
</evidence>
<keyword evidence="3" id="KW-1185">Reference proteome</keyword>
<dbReference type="InterPro" id="IPR006797">
    <property type="entry name" value="PRELI/MSF1_dom"/>
</dbReference>
<name>A0A8C9UPV7_SPEDA</name>
<proteinExistence type="predicted"/>
<dbReference type="Pfam" id="PF04707">
    <property type="entry name" value="PRELI"/>
    <property type="match status" value="1"/>
</dbReference>
<evidence type="ECO:0000313" key="2">
    <source>
        <dbReference type="Ensembl" id="ENSSDAP00000013585.1"/>
    </source>
</evidence>
<dbReference type="Ensembl" id="ENSSDAT00000015404.1">
    <property type="protein sequence ID" value="ENSSDAP00000013585.1"/>
    <property type="gene ID" value="ENSSDAG00000012282.1"/>
</dbReference>
<reference evidence="2" key="2">
    <citation type="submission" date="2025-09" db="UniProtKB">
        <authorList>
            <consortium name="Ensembl"/>
        </authorList>
    </citation>
    <scope>IDENTIFICATION</scope>
</reference>
<protein>
    <recommendedName>
        <fullName evidence="1">PRELI/MSF1 domain-containing protein</fullName>
    </recommendedName>
</protein>
<feature type="domain" description="PRELI/MSF1" evidence="1">
    <location>
        <begin position="17"/>
        <end position="70"/>
    </location>
</feature>
<dbReference type="AlphaFoldDB" id="A0A8C9UPV7"/>
<dbReference type="Proteomes" id="UP000694422">
    <property type="component" value="Unplaced"/>
</dbReference>
<organism evidence="2 3">
    <name type="scientific">Spermophilus dauricus</name>
    <name type="common">Daurian ground squirrel</name>
    <dbReference type="NCBI Taxonomy" id="99837"/>
    <lineage>
        <taxon>Eukaryota</taxon>
        <taxon>Metazoa</taxon>
        <taxon>Chordata</taxon>
        <taxon>Craniata</taxon>
        <taxon>Vertebrata</taxon>
        <taxon>Euteleostomi</taxon>
        <taxon>Mammalia</taxon>
        <taxon>Eutheria</taxon>
        <taxon>Euarchontoglires</taxon>
        <taxon>Glires</taxon>
        <taxon>Rodentia</taxon>
        <taxon>Sciuromorpha</taxon>
        <taxon>Sciuridae</taxon>
        <taxon>Xerinae</taxon>
        <taxon>Marmotini</taxon>
        <taxon>Spermophilus</taxon>
    </lineage>
</organism>
<reference evidence="2" key="1">
    <citation type="submission" date="2025-08" db="UniProtKB">
        <authorList>
            <consortium name="Ensembl"/>
        </authorList>
    </citation>
    <scope>IDENTIFICATION</scope>
</reference>
<evidence type="ECO:0000313" key="3">
    <source>
        <dbReference type="Proteomes" id="UP000694422"/>
    </source>
</evidence>
<accession>A0A8C9UPV7</accession>